<name>A0A4R4JZG6_9GAMM</name>
<gene>
    <name evidence="1" type="ORF">C5467_09475</name>
</gene>
<organism evidence="1 2">
    <name type="scientific">Photorhabdus khanii subsp. guanajuatensis</name>
    <dbReference type="NCBI Taxonomy" id="2100166"/>
    <lineage>
        <taxon>Bacteria</taxon>
        <taxon>Pseudomonadati</taxon>
        <taxon>Pseudomonadota</taxon>
        <taxon>Gammaproteobacteria</taxon>
        <taxon>Enterobacterales</taxon>
        <taxon>Morganellaceae</taxon>
        <taxon>Photorhabdus</taxon>
    </lineage>
</organism>
<dbReference type="Proteomes" id="UP000295598">
    <property type="component" value="Unassembled WGS sequence"/>
</dbReference>
<proteinExistence type="predicted"/>
<evidence type="ECO:0000313" key="2">
    <source>
        <dbReference type="Proteomes" id="UP000295598"/>
    </source>
</evidence>
<accession>A0A4R4JZG6</accession>
<reference evidence="1 2" key="1">
    <citation type="journal article" date="2019" name="Int. J. Syst. Evol. Microbiol.">
        <title>Photorhabdus khanii subsp. guanajuatensis subsp. nov., isolated from Heterorhabditis atacamensis, and Photorhabdus luminescens subsp. mexicana subsp. nov., isolated from Heterorhabditis mexicana entomopathogenic nematodes.</title>
        <authorList>
            <person name="Machado R.A.R."/>
            <person name="Bruno P."/>
            <person name="Arce C.C.M."/>
            <person name="Liechti N."/>
            <person name="Kohler A."/>
            <person name="Bernal J."/>
            <person name="Bruggmann R."/>
            <person name="Turlings T.C.J."/>
        </authorList>
    </citation>
    <scope>NUCLEOTIDE SEQUENCE [LARGE SCALE GENOMIC DNA]</scope>
    <source>
        <strain evidence="1 2">MEX20-17</strain>
    </source>
</reference>
<dbReference type="AlphaFoldDB" id="A0A4R4JZG6"/>
<dbReference type="EMBL" id="PUJY01000012">
    <property type="protein sequence ID" value="TDB59079.1"/>
    <property type="molecule type" value="Genomic_DNA"/>
</dbReference>
<sequence>MRLTCQQSSWHHLTGNEISVLGLPDGTRSDAFTYDDKHMPVGGLNLETLSAEQSLMFTKFSTMCAFGTSSIKVIMS</sequence>
<evidence type="ECO:0000313" key="1">
    <source>
        <dbReference type="EMBL" id="TDB59079.1"/>
    </source>
</evidence>
<protein>
    <submittedName>
        <fullName evidence="1">Uncharacterized protein</fullName>
    </submittedName>
</protein>
<comment type="caution">
    <text evidence="1">The sequence shown here is derived from an EMBL/GenBank/DDBJ whole genome shotgun (WGS) entry which is preliminary data.</text>
</comment>